<evidence type="ECO:0000256" key="3">
    <source>
        <dbReference type="ARBA" id="ARBA00005842"/>
    </source>
</evidence>
<dbReference type="PANTHER" id="PTHR11088">
    <property type="entry name" value="TRNA DIMETHYLALLYLTRANSFERASE"/>
    <property type="match status" value="1"/>
</dbReference>
<dbReference type="InterPro" id="IPR008144">
    <property type="entry name" value="Guanylate_kin-like_dom"/>
</dbReference>
<dbReference type="EC" id="2.5.1.75" evidence="10"/>
<dbReference type="AlphaFoldDB" id="A0A5M8QCT6"/>
<dbReference type="InterPro" id="IPR039657">
    <property type="entry name" value="Dimethylallyltransferase"/>
</dbReference>
<evidence type="ECO:0000256" key="8">
    <source>
        <dbReference type="ARBA" id="ARBA00022842"/>
    </source>
</evidence>
<dbReference type="InterPro" id="IPR027417">
    <property type="entry name" value="P-loop_NTPase"/>
</dbReference>
<dbReference type="RefSeq" id="WP_149099597.1">
    <property type="nucleotide sequence ID" value="NZ_BMMG01000005.1"/>
</dbReference>
<comment type="function">
    <text evidence="2 10">Catalyzes the transfer of a dimethylallyl group onto the adenine at position 37 in tRNAs that read codons beginning with uridine, leading to the formation of N6-(dimethylallyl)adenosine (i(6)A).</text>
</comment>
<comment type="catalytic activity">
    <reaction evidence="9 10">
        <text>adenosine(37) in tRNA + dimethylallyl diphosphate = N(6)-dimethylallyladenosine(37) in tRNA + diphosphate</text>
        <dbReference type="Rhea" id="RHEA:26482"/>
        <dbReference type="Rhea" id="RHEA-COMP:10162"/>
        <dbReference type="Rhea" id="RHEA-COMP:10375"/>
        <dbReference type="ChEBI" id="CHEBI:33019"/>
        <dbReference type="ChEBI" id="CHEBI:57623"/>
        <dbReference type="ChEBI" id="CHEBI:74411"/>
        <dbReference type="ChEBI" id="CHEBI:74415"/>
        <dbReference type="EC" id="2.5.1.75"/>
    </reaction>
</comment>
<protein>
    <recommendedName>
        <fullName evidence="10">tRNA dimethylallyltransferase</fullName>
        <ecNumber evidence="10">2.5.1.75</ecNumber>
    </recommendedName>
    <alternativeName>
        <fullName evidence="10">Dimethylallyl diphosphate:tRNA dimethylallyltransferase</fullName>
        <shortName evidence="10">DMAPP:tRNA dimethylallyltransferase</shortName>
        <shortName evidence="10">DMATase</shortName>
    </alternativeName>
    <alternativeName>
        <fullName evidence="10">Isopentenyl-diphosphate:tRNA isopentenyltransferase</fullName>
        <shortName evidence="10">IPP transferase</shortName>
        <shortName evidence="10">IPPT</shortName>
        <shortName evidence="10">IPTase</shortName>
    </alternativeName>
</protein>
<sequence>MKQERYLVVVVGPTAVGKTDFCVQLAKHFQTEIISTDSRQFFKELSIGTAKPTPQEQGGVPHHFINSHTIHEEYNAGQYEEDALRLLHQLFQGHEVVIATGGSGLYVRALCEGLDEMPEILPGVREELNQRLAQEGLPALVQQLQELDPEYAAQVDPQNPQRVVRALEVCLSSGQPYSSFRTQNNGSTRGFRIIKIGLTRERPELYDRINHRVDQMLAQGLLDEVKQLLPYREHQALQTVGYTELFGYLDGFCSFEEAVRLLKRNSRRYAKRQLTWFNRDPEFQWFHPGQFSEVVAHIQAEMEKGANEGGA</sequence>
<evidence type="ECO:0000256" key="10">
    <source>
        <dbReference type="HAMAP-Rule" id="MF_00185"/>
    </source>
</evidence>
<evidence type="ECO:0000256" key="1">
    <source>
        <dbReference type="ARBA" id="ARBA00001946"/>
    </source>
</evidence>
<dbReference type="Proteomes" id="UP000323866">
    <property type="component" value="Unassembled WGS sequence"/>
</dbReference>
<comment type="similarity">
    <text evidence="3 10">Belongs to the IPP transferase family.</text>
</comment>
<dbReference type="Pfam" id="PF01715">
    <property type="entry name" value="IPPT"/>
    <property type="match status" value="1"/>
</dbReference>
<dbReference type="GO" id="GO:0052381">
    <property type="term" value="F:tRNA dimethylallyltransferase activity"/>
    <property type="evidence" value="ECO:0007669"/>
    <property type="project" value="UniProtKB-UniRule"/>
</dbReference>
<organism evidence="12 14">
    <name type="scientific">Rufibacter glacialis</name>
    <dbReference type="NCBI Taxonomy" id="1259555"/>
    <lineage>
        <taxon>Bacteria</taxon>
        <taxon>Pseudomonadati</taxon>
        <taxon>Bacteroidota</taxon>
        <taxon>Cytophagia</taxon>
        <taxon>Cytophagales</taxon>
        <taxon>Hymenobacteraceae</taxon>
        <taxon>Rufibacter</taxon>
    </lineage>
</organism>
<proteinExistence type="inferred from homology"/>
<keyword evidence="15" id="KW-1185">Reference proteome</keyword>
<keyword evidence="4 10" id="KW-0808">Transferase</keyword>
<feature type="binding site" evidence="10">
    <location>
        <begin position="14"/>
        <end position="19"/>
    </location>
    <ligand>
        <name>substrate</name>
    </ligand>
</feature>
<reference evidence="12 14" key="1">
    <citation type="submission" date="2019-07" db="EMBL/GenBank/DDBJ databases">
        <authorList>
            <person name="Qu J.-H."/>
        </authorList>
    </citation>
    <scope>NUCLEOTIDE SEQUENCE [LARGE SCALE GENOMIC DNA]</scope>
    <source>
        <strain evidence="12 14">MDT1-10-3</strain>
    </source>
</reference>
<dbReference type="PROSITE" id="PS50052">
    <property type="entry name" value="GUANYLATE_KINASE_2"/>
    <property type="match status" value="1"/>
</dbReference>
<feature type="region of interest" description="Interaction with substrate tRNA" evidence="10">
    <location>
        <begin position="37"/>
        <end position="40"/>
    </location>
</feature>
<keyword evidence="5 10" id="KW-0819">tRNA processing</keyword>
<dbReference type="Gene3D" id="3.40.50.300">
    <property type="entry name" value="P-loop containing nucleotide triphosphate hydrolases"/>
    <property type="match status" value="1"/>
</dbReference>
<reference evidence="13 15" key="3">
    <citation type="submission" date="2024-08" db="EMBL/GenBank/DDBJ databases">
        <authorList>
            <person name="Wei W."/>
        </authorList>
    </citation>
    <scope>NUCLEOTIDE SEQUENCE [LARGE SCALE GENOMIC DNA]</scope>
    <source>
        <strain evidence="13 15">XU2</strain>
    </source>
</reference>
<evidence type="ECO:0000256" key="9">
    <source>
        <dbReference type="ARBA" id="ARBA00049563"/>
    </source>
</evidence>
<dbReference type="OrthoDB" id="9776390at2"/>
<evidence type="ECO:0000256" key="2">
    <source>
        <dbReference type="ARBA" id="ARBA00003213"/>
    </source>
</evidence>
<comment type="cofactor">
    <cofactor evidence="1 10">
        <name>Mg(2+)</name>
        <dbReference type="ChEBI" id="CHEBI:18420"/>
    </cofactor>
</comment>
<gene>
    <name evidence="10 12" type="primary">miaA</name>
    <name evidence="13" type="ORF">ACD591_08220</name>
    <name evidence="12" type="ORF">FOE74_15890</name>
</gene>
<evidence type="ECO:0000259" key="11">
    <source>
        <dbReference type="PROSITE" id="PS50052"/>
    </source>
</evidence>
<feature type="site" description="Interaction with substrate tRNA" evidence="10">
    <location>
        <position position="125"/>
    </location>
</feature>
<accession>A0A5M8QCT6</accession>
<feature type="site" description="Interaction with substrate tRNA" evidence="10">
    <location>
        <position position="103"/>
    </location>
</feature>
<dbReference type="PANTHER" id="PTHR11088:SF60">
    <property type="entry name" value="TRNA DIMETHYLALLYLTRANSFERASE"/>
    <property type="match status" value="1"/>
</dbReference>
<name>A0A5M8QCT6_9BACT</name>
<keyword evidence="7 10" id="KW-0067">ATP-binding</keyword>
<feature type="binding site" evidence="10">
    <location>
        <begin position="12"/>
        <end position="19"/>
    </location>
    <ligand>
        <name>ATP</name>
        <dbReference type="ChEBI" id="CHEBI:30616"/>
    </ligand>
</feature>
<comment type="subunit">
    <text evidence="10">Monomer.</text>
</comment>
<reference evidence="12 14" key="2">
    <citation type="submission" date="2019-09" db="EMBL/GenBank/DDBJ databases">
        <title>A bacterium isolated from glacier soil.</title>
        <authorList>
            <person name="Liu Q."/>
        </authorList>
    </citation>
    <scope>NUCLEOTIDE SEQUENCE [LARGE SCALE GENOMIC DNA]</scope>
    <source>
        <strain evidence="12 14">MDT1-10-3</strain>
    </source>
</reference>
<dbReference type="SUPFAM" id="SSF52540">
    <property type="entry name" value="P-loop containing nucleoside triphosphate hydrolases"/>
    <property type="match status" value="2"/>
</dbReference>
<comment type="caution">
    <text evidence="12">The sequence shown here is derived from an EMBL/GenBank/DDBJ whole genome shotgun (WGS) entry which is preliminary data.</text>
</comment>
<evidence type="ECO:0000256" key="7">
    <source>
        <dbReference type="ARBA" id="ARBA00022840"/>
    </source>
</evidence>
<dbReference type="GO" id="GO:0006400">
    <property type="term" value="P:tRNA modification"/>
    <property type="evidence" value="ECO:0007669"/>
    <property type="project" value="TreeGrafter"/>
</dbReference>
<dbReference type="Gene3D" id="1.10.20.140">
    <property type="match status" value="1"/>
</dbReference>
<dbReference type="EMBL" id="VKKZ01000022">
    <property type="protein sequence ID" value="KAA6432566.1"/>
    <property type="molecule type" value="Genomic_DNA"/>
</dbReference>
<keyword evidence="8 10" id="KW-0460">Magnesium</keyword>
<dbReference type="EMBL" id="JBGOGF010000004">
    <property type="protein sequence ID" value="MFA1771274.1"/>
    <property type="molecule type" value="Genomic_DNA"/>
</dbReference>
<evidence type="ECO:0000256" key="5">
    <source>
        <dbReference type="ARBA" id="ARBA00022694"/>
    </source>
</evidence>
<evidence type="ECO:0000256" key="6">
    <source>
        <dbReference type="ARBA" id="ARBA00022741"/>
    </source>
</evidence>
<dbReference type="InterPro" id="IPR018022">
    <property type="entry name" value="IPT"/>
</dbReference>
<dbReference type="Proteomes" id="UP001570846">
    <property type="component" value="Unassembled WGS sequence"/>
</dbReference>
<keyword evidence="6 10" id="KW-0547">Nucleotide-binding</keyword>
<evidence type="ECO:0000313" key="12">
    <source>
        <dbReference type="EMBL" id="KAA6432566.1"/>
    </source>
</evidence>
<dbReference type="NCBIfam" id="TIGR00174">
    <property type="entry name" value="miaA"/>
    <property type="match status" value="1"/>
</dbReference>
<evidence type="ECO:0000313" key="13">
    <source>
        <dbReference type="EMBL" id="MFA1771274.1"/>
    </source>
</evidence>
<feature type="region of interest" description="Interaction with substrate tRNA" evidence="10">
    <location>
        <begin position="161"/>
        <end position="165"/>
    </location>
</feature>
<dbReference type="HAMAP" id="MF_00185">
    <property type="entry name" value="IPP_trans"/>
    <property type="match status" value="1"/>
</dbReference>
<evidence type="ECO:0000313" key="14">
    <source>
        <dbReference type="Proteomes" id="UP000323866"/>
    </source>
</evidence>
<dbReference type="GO" id="GO:0005524">
    <property type="term" value="F:ATP binding"/>
    <property type="evidence" value="ECO:0007669"/>
    <property type="project" value="UniProtKB-UniRule"/>
</dbReference>
<feature type="domain" description="Guanylate kinase-like" evidence="11">
    <location>
        <begin position="5"/>
        <end position="81"/>
    </location>
</feature>
<evidence type="ECO:0000256" key="4">
    <source>
        <dbReference type="ARBA" id="ARBA00022679"/>
    </source>
</evidence>
<evidence type="ECO:0000313" key="15">
    <source>
        <dbReference type="Proteomes" id="UP001570846"/>
    </source>
</evidence>
<comment type="caution">
    <text evidence="10">Lacks conserved residue(s) required for the propagation of feature annotation.</text>
</comment>